<dbReference type="VEuPathDB" id="FungiDB:ASPBRDRAFT_506879"/>
<evidence type="ECO:0000313" key="1">
    <source>
        <dbReference type="EMBL" id="OJJ73530.1"/>
    </source>
</evidence>
<dbReference type="GeneID" id="93579076"/>
<accession>A0A1L9UPG3</accession>
<dbReference type="AlphaFoldDB" id="A0A1L9UPG3"/>
<protein>
    <submittedName>
        <fullName evidence="1">Uncharacterized protein</fullName>
    </submittedName>
</protein>
<organism evidence="1 2">
    <name type="scientific">Aspergillus brasiliensis (strain CBS 101740 / IMI 381727 / IBT 21946)</name>
    <dbReference type="NCBI Taxonomy" id="767769"/>
    <lineage>
        <taxon>Eukaryota</taxon>
        <taxon>Fungi</taxon>
        <taxon>Dikarya</taxon>
        <taxon>Ascomycota</taxon>
        <taxon>Pezizomycotina</taxon>
        <taxon>Eurotiomycetes</taxon>
        <taxon>Eurotiomycetidae</taxon>
        <taxon>Eurotiales</taxon>
        <taxon>Aspergillaceae</taxon>
        <taxon>Aspergillus</taxon>
        <taxon>Aspergillus subgen. Circumdati</taxon>
    </lineage>
</organism>
<dbReference type="EMBL" id="KV878682">
    <property type="protein sequence ID" value="OJJ73530.1"/>
    <property type="molecule type" value="Genomic_DNA"/>
</dbReference>
<evidence type="ECO:0000313" key="2">
    <source>
        <dbReference type="Proteomes" id="UP000184499"/>
    </source>
</evidence>
<name>A0A1L9UPG3_ASPBC</name>
<sequence length="80" mass="8130">MQTIQPAGSEIVALGTEPICCYLNSSSKVFATSFSCLVSHVVGLQVGAAPGSLTGLSDHSLVGTESYVEPCGLKPKGSCI</sequence>
<dbReference type="RefSeq" id="XP_067480778.1">
    <property type="nucleotide sequence ID" value="XM_067626588.1"/>
</dbReference>
<proteinExistence type="predicted"/>
<reference evidence="2" key="1">
    <citation type="journal article" date="2017" name="Genome Biol.">
        <title>Comparative genomics reveals high biological diversity and specific adaptations in the industrially and medically important fungal genus Aspergillus.</title>
        <authorList>
            <person name="de Vries R.P."/>
            <person name="Riley R."/>
            <person name="Wiebenga A."/>
            <person name="Aguilar-Osorio G."/>
            <person name="Amillis S."/>
            <person name="Uchima C.A."/>
            <person name="Anderluh G."/>
            <person name="Asadollahi M."/>
            <person name="Askin M."/>
            <person name="Barry K."/>
            <person name="Battaglia E."/>
            <person name="Bayram O."/>
            <person name="Benocci T."/>
            <person name="Braus-Stromeyer S.A."/>
            <person name="Caldana C."/>
            <person name="Canovas D."/>
            <person name="Cerqueira G.C."/>
            <person name="Chen F."/>
            <person name="Chen W."/>
            <person name="Choi C."/>
            <person name="Clum A."/>
            <person name="Dos Santos R.A."/>
            <person name="Damasio A.R."/>
            <person name="Diallinas G."/>
            <person name="Emri T."/>
            <person name="Fekete E."/>
            <person name="Flipphi M."/>
            <person name="Freyberg S."/>
            <person name="Gallo A."/>
            <person name="Gournas C."/>
            <person name="Habgood R."/>
            <person name="Hainaut M."/>
            <person name="Harispe M.L."/>
            <person name="Henrissat B."/>
            <person name="Hilden K.S."/>
            <person name="Hope R."/>
            <person name="Hossain A."/>
            <person name="Karabika E."/>
            <person name="Karaffa L."/>
            <person name="Karanyi Z."/>
            <person name="Krasevec N."/>
            <person name="Kuo A."/>
            <person name="Kusch H."/>
            <person name="LaButti K."/>
            <person name="Lagendijk E.L."/>
            <person name="Lapidus A."/>
            <person name="Levasseur A."/>
            <person name="Lindquist E."/>
            <person name="Lipzen A."/>
            <person name="Logrieco A.F."/>
            <person name="MacCabe A."/>
            <person name="Maekelae M.R."/>
            <person name="Malavazi I."/>
            <person name="Melin P."/>
            <person name="Meyer V."/>
            <person name="Mielnichuk N."/>
            <person name="Miskei M."/>
            <person name="Molnar A.P."/>
            <person name="Mule G."/>
            <person name="Ngan C.Y."/>
            <person name="Orejas M."/>
            <person name="Orosz E."/>
            <person name="Ouedraogo J.P."/>
            <person name="Overkamp K.M."/>
            <person name="Park H.-S."/>
            <person name="Perrone G."/>
            <person name="Piumi F."/>
            <person name="Punt P.J."/>
            <person name="Ram A.F."/>
            <person name="Ramon A."/>
            <person name="Rauscher S."/>
            <person name="Record E."/>
            <person name="Riano-Pachon D.M."/>
            <person name="Robert V."/>
            <person name="Roehrig J."/>
            <person name="Ruller R."/>
            <person name="Salamov A."/>
            <person name="Salih N.S."/>
            <person name="Samson R.A."/>
            <person name="Sandor E."/>
            <person name="Sanguinetti M."/>
            <person name="Schuetze T."/>
            <person name="Sepcic K."/>
            <person name="Shelest E."/>
            <person name="Sherlock G."/>
            <person name="Sophianopoulou V."/>
            <person name="Squina F.M."/>
            <person name="Sun H."/>
            <person name="Susca A."/>
            <person name="Todd R.B."/>
            <person name="Tsang A."/>
            <person name="Unkles S.E."/>
            <person name="van de Wiele N."/>
            <person name="van Rossen-Uffink D."/>
            <person name="Oliveira J.V."/>
            <person name="Vesth T.C."/>
            <person name="Visser J."/>
            <person name="Yu J.-H."/>
            <person name="Zhou M."/>
            <person name="Andersen M.R."/>
            <person name="Archer D.B."/>
            <person name="Baker S.E."/>
            <person name="Benoit I."/>
            <person name="Brakhage A.A."/>
            <person name="Braus G.H."/>
            <person name="Fischer R."/>
            <person name="Frisvad J.C."/>
            <person name="Goldman G.H."/>
            <person name="Houbraken J."/>
            <person name="Oakley B."/>
            <person name="Pocsi I."/>
            <person name="Scazzocchio C."/>
            <person name="Seiboth B."/>
            <person name="vanKuyk P.A."/>
            <person name="Wortman J."/>
            <person name="Dyer P.S."/>
            <person name="Grigoriev I.V."/>
        </authorList>
    </citation>
    <scope>NUCLEOTIDE SEQUENCE [LARGE SCALE GENOMIC DNA]</scope>
    <source>
        <strain evidence="2">CBS 101740 / IMI 381727 / IBT 21946</strain>
    </source>
</reference>
<gene>
    <name evidence="1" type="ORF">ASPBRDRAFT_506879</name>
</gene>
<keyword evidence="2" id="KW-1185">Reference proteome</keyword>
<dbReference type="Proteomes" id="UP000184499">
    <property type="component" value="Unassembled WGS sequence"/>
</dbReference>